<keyword evidence="4" id="KW-0472">Membrane</keyword>
<name>A0ABZ0L2P0_9BACL</name>
<evidence type="ECO:0000256" key="2">
    <source>
        <dbReference type="ARBA" id="ARBA00029447"/>
    </source>
</evidence>
<dbReference type="PANTHER" id="PTHR43531">
    <property type="entry name" value="PROTEIN ICFG"/>
    <property type="match status" value="1"/>
</dbReference>
<dbReference type="SUPFAM" id="SSF58104">
    <property type="entry name" value="Methyl-accepting chemotaxis protein (MCP) signaling domain"/>
    <property type="match status" value="1"/>
</dbReference>
<evidence type="ECO:0000313" key="6">
    <source>
        <dbReference type="EMBL" id="WOV86791.1"/>
    </source>
</evidence>
<reference evidence="6 7" key="1">
    <citation type="submission" date="2023-06" db="EMBL/GenBank/DDBJ databases">
        <title>Sporosarcina sp. nov., isolated from Korean tranditional fermented seafood 'Jeotgal'.</title>
        <authorList>
            <person name="Yang A.I."/>
            <person name="Shin N.-R."/>
        </authorList>
    </citation>
    <scope>NUCLEOTIDE SEQUENCE [LARGE SCALE GENOMIC DNA]</scope>
    <source>
        <strain evidence="6 7">T2O-4</strain>
    </source>
</reference>
<dbReference type="CDD" id="cd11386">
    <property type="entry name" value="MCP_signal"/>
    <property type="match status" value="1"/>
</dbReference>
<accession>A0ABZ0L2P0</accession>
<keyword evidence="3" id="KW-0807">Transducer</keyword>
<keyword evidence="1" id="KW-0145">Chemotaxis</keyword>
<feature type="transmembrane region" description="Helical" evidence="4">
    <location>
        <begin position="156"/>
        <end position="178"/>
    </location>
</feature>
<dbReference type="InterPro" id="IPR004089">
    <property type="entry name" value="MCPsignal_dom"/>
</dbReference>
<dbReference type="SMART" id="SM00283">
    <property type="entry name" value="MA"/>
    <property type="match status" value="1"/>
</dbReference>
<feature type="transmembrane region" description="Helical" evidence="4">
    <location>
        <begin position="104"/>
        <end position="120"/>
    </location>
</feature>
<keyword evidence="7" id="KW-1185">Reference proteome</keyword>
<evidence type="ECO:0000313" key="7">
    <source>
        <dbReference type="Proteomes" id="UP001303902"/>
    </source>
</evidence>
<dbReference type="Proteomes" id="UP001303902">
    <property type="component" value="Chromosome"/>
</dbReference>
<feature type="transmembrane region" description="Helical" evidence="4">
    <location>
        <begin position="51"/>
        <end position="74"/>
    </location>
</feature>
<dbReference type="RefSeq" id="WP_317966301.1">
    <property type="nucleotide sequence ID" value="NZ_CP129118.1"/>
</dbReference>
<keyword evidence="4" id="KW-0812">Transmembrane</keyword>
<evidence type="ECO:0000256" key="1">
    <source>
        <dbReference type="ARBA" id="ARBA00022500"/>
    </source>
</evidence>
<organism evidence="6 7">
    <name type="scientific">Sporosarcina oncorhynchi</name>
    <dbReference type="NCBI Taxonomy" id="3056444"/>
    <lineage>
        <taxon>Bacteria</taxon>
        <taxon>Bacillati</taxon>
        <taxon>Bacillota</taxon>
        <taxon>Bacilli</taxon>
        <taxon>Bacillales</taxon>
        <taxon>Caryophanaceae</taxon>
        <taxon>Sporosarcina</taxon>
    </lineage>
</organism>
<dbReference type="Gene3D" id="1.10.287.950">
    <property type="entry name" value="Methyl-accepting chemotaxis protein"/>
    <property type="match status" value="1"/>
</dbReference>
<feature type="transmembrane region" description="Helical" evidence="4">
    <location>
        <begin position="125"/>
        <end position="144"/>
    </location>
</feature>
<comment type="similarity">
    <text evidence="2">Belongs to the methyl-accepting chemotaxis (MCP) protein family.</text>
</comment>
<keyword evidence="4" id="KW-1133">Transmembrane helix</keyword>
<dbReference type="PROSITE" id="PS50111">
    <property type="entry name" value="CHEMOTAXIS_TRANSDUC_2"/>
    <property type="match status" value="1"/>
</dbReference>
<feature type="domain" description="Methyl-accepting transducer" evidence="5">
    <location>
        <begin position="222"/>
        <end position="458"/>
    </location>
</feature>
<sequence>MSKLHRNSLMIIFASITILLSIITNVLHRQFNFLSDHLILNRIDSLSGNLIIIRNLLFFFPIILFIVSIVLLRINKESKSLPILITLTMTFGSISIIAAGDGLVEYHFSIFMVIAMIAFFDQIKLIIMSTLIFAVHHLLGYFFIPELICGTSDYLFTLLLIHAVYLILISTATILFIYTKQKSIAQYEETTAQQQATIQKVLDSLNRTSLSIADSTDHLSSSSEQLAGAGLEITSSIQTVALGTEGQVSKLSTGIESIHTISAQIMQINEHADNMNNNAKDTLEQVSRGNETVVSMAEQMDKINESSTIVEQLVNDLSSYSKDIDTYIGLISSIAEQTNLLALNASIEAARAGEQGKGFAVVAEEVRKLASQSNKSASDIQTVILSIQERIGNVSTKVHLNLSDIQKGTELIGVTKEVFEGISKSTNHVSKQISDISLASGTLLTHSDNTHEIMDQVSEITNHFAQDIEMILSTTEEQSAASHELNYISSSLQLLVDELNDLVTIITATLNK</sequence>
<protein>
    <submittedName>
        <fullName evidence="6">Methyl-accepting chemotaxis protein</fullName>
    </submittedName>
</protein>
<evidence type="ECO:0000259" key="5">
    <source>
        <dbReference type="PROSITE" id="PS50111"/>
    </source>
</evidence>
<proteinExistence type="inferred from homology"/>
<dbReference type="Pfam" id="PF00015">
    <property type="entry name" value="MCPsignal"/>
    <property type="match status" value="1"/>
</dbReference>
<dbReference type="EMBL" id="CP129118">
    <property type="protein sequence ID" value="WOV86791.1"/>
    <property type="molecule type" value="Genomic_DNA"/>
</dbReference>
<evidence type="ECO:0000256" key="3">
    <source>
        <dbReference type="PROSITE-ProRule" id="PRU00284"/>
    </source>
</evidence>
<evidence type="ECO:0000256" key="4">
    <source>
        <dbReference type="SAM" id="Phobius"/>
    </source>
</evidence>
<feature type="transmembrane region" description="Helical" evidence="4">
    <location>
        <begin position="9"/>
        <end position="31"/>
    </location>
</feature>
<gene>
    <name evidence="6" type="ORF">QWT69_13040</name>
</gene>
<dbReference type="InterPro" id="IPR051310">
    <property type="entry name" value="MCP_chemotaxis"/>
</dbReference>
<dbReference type="PANTHER" id="PTHR43531:SF11">
    <property type="entry name" value="METHYL-ACCEPTING CHEMOTAXIS PROTEIN 3"/>
    <property type="match status" value="1"/>
</dbReference>
<feature type="transmembrane region" description="Helical" evidence="4">
    <location>
        <begin position="81"/>
        <end position="98"/>
    </location>
</feature>